<proteinExistence type="predicted"/>
<gene>
    <name evidence="7" type="ORF">ACFQ03_05505</name>
</gene>
<evidence type="ECO:0000256" key="2">
    <source>
        <dbReference type="ARBA" id="ARBA00012400"/>
    </source>
</evidence>
<dbReference type="Gene3D" id="3.40.50.720">
    <property type="entry name" value="NAD(P)-binding Rossmann-like Domain"/>
    <property type="match status" value="1"/>
</dbReference>
<keyword evidence="5" id="KW-0627">Porphyrin biosynthesis</keyword>
<reference evidence="8" key="1">
    <citation type="journal article" date="2019" name="Int. J. Syst. Evol. Microbiol.">
        <title>The Global Catalogue of Microorganisms (GCM) 10K type strain sequencing project: providing services to taxonomists for standard genome sequencing and annotation.</title>
        <authorList>
            <consortium name="The Broad Institute Genomics Platform"/>
            <consortium name="The Broad Institute Genome Sequencing Center for Infectious Disease"/>
            <person name="Wu L."/>
            <person name="Ma J."/>
        </authorList>
    </citation>
    <scope>NUCLEOTIDE SEQUENCE [LARGE SCALE GENOMIC DNA]</scope>
    <source>
        <strain evidence="8">CCUG 57263</strain>
    </source>
</reference>
<dbReference type="RefSeq" id="WP_379286636.1">
    <property type="nucleotide sequence ID" value="NZ_JBHTIU010000016.1"/>
</dbReference>
<sequence>MRSYPMFADLRGKQCVVVGGGRVAERKVASLLASGARVRVISPSCTERLRELGAHGEIELTARSFEPADINDALLVLAATDDAATNLLVSRSAGPHQWVNVADRPDLCSFTVPAVVERGALRIAVGTEGRCPGFARKMREWLQGIIGPEYGEHLNFVAAWRTRARTLMLSPDSRRELMDRLLDDALLELTRRGDLAARDREAERFAAGLLGRKEG</sequence>
<comment type="caution">
    <text evidence="7">The sequence shown here is derived from an EMBL/GenBank/DDBJ whole genome shotgun (WGS) entry which is preliminary data.</text>
</comment>
<dbReference type="InterPro" id="IPR042518">
    <property type="entry name" value="SirC_C"/>
</dbReference>
<evidence type="ECO:0000256" key="5">
    <source>
        <dbReference type="ARBA" id="ARBA00023244"/>
    </source>
</evidence>
<evidence type="ECO:0000256" key="3">
    <source>
        <dbReference type="ARBA" id="ARBA00023002"/>
    </source>
</evidence>
<dbReference type="InterPro" id="IPR006367">
    <property type="entry name" value="Sirohaem_synthase_N"/>
</dbReference>
<dbReference type="PANTHER" id="PTHR35330">
    <property type="entry name" value="SIROHEME BIOSYNTHESIS PROTEIN MET8"/>
    <property type="match status" value="1"/>
</dbReference>
<dbReference type="NCBIfam" id="TIGR01470">
    <property type="entry name" value="cysG_Nterm"/>
    <property type="match status" value="1"/>
</dbReference>
<protein>
    <recommendedName>
        <fullName evidence="2">precorrin-2 dehydrogenase</fullName>
        <ecNumber evidence="2">1.3.1.76</ecNumber>
    </recommendedName>
</protein>
<keyword evidence="8" id="KW-1185">Reference proteome</keyword>
<dbReference type="SUPFAM" id="SSF51735">
    <property type="entry name" value="NAD(P)-binding Rossmann-fold domains"/>
    <property type="match status" value="1"/>
</dbReference>
<dbReference type="EMBL" id="JBHTIU010000016">
    <property type="protein sequence ID" value="MFD0868597.1"/>
    <property type="molecule type" value="Genomic_DNA"/>
</dbReference>
<dbReference type="Pfam" id="PF13241">
    <property type="entry name" value="NAD_binding_7"/>
    <property type="match status" value="1"/>
</dbReference>
<evidence type="ECO:0000313" key="8">
    <source>
        <dbReference type="Proteomes" id="UP001597120"/>
    </source>
</evidence>
<organism evidence="7 8">
    <name type="scientific">Paenibacillus residui</name>
    <dbReference type="NCBI Taxonomy" id="629724"/>
    <lineage>
        <taxon>Bacteria</taxon>
        <taxon>Bacillati</taxon>
        <taxon>Bacillota</taxon>
        <taxon>Bacilli</taxon>
        <taxon>Bacillales</taxon>
        <taxon>Paenibacillaceae</taxon>
        <taxon>Paenibacillus</taxon>
    </lineage>
</organism>
<evidence type="ECO:0000256" key="1">
    <source>
        <dbReference type="ARBA" id="ARBA00005010"/>
    </source>
</evidence>
<keyword evidence="3" id="KW-0560">Oxidoreductase</keyword>
<evidence type="ECO:0000313" key="7">
    <source>
        <dbReference type="EMBL" id="MFD0868597.1"/>
    </source>
</evidence>
<dbReference type="PANTHER" id="PTHR35330:SF1">
    <property type="entry name" value="SIROHEME BIOSYNTHESIS PROTEIN MET8"/>
    <property type="match status" value="1"/>
</dbReference>
<dbReference type="Gene3D" id="1.10.8.610">
    <property type="entry name" value="SirC, precorrin-2 dehydrogenase, C-terminal helical domain-like"/>
    <property type="match status" value="1"/>
</dbReference>
<dbReference type="InterPro" id="IPR036291">
    <property type="entry name" value="NAD(P)-bd_dom_sf"/>
</dbReference>
<dbReference type="Proteomes" id="UP001597120">
    <property type="component" value="Unassembled WGS sequence"/>
</dbReference>
<evidence type="ECO:0000256" key="6">
    <source>
        <dbReference type="ARBA" id="ARBA00047561"/>
    </source>
</evidence>
<dbReference type="EC" id="1.3.1.76" evidence="2"/>
<accession>A0ABW3D574</accession>
<dbReference type="InterPro" id="IPR028161">
    <property type="entry name" value="Met8-like"/>
</dbReference>
<keyword evidence="4" id="KW-0520">NAD</keyword>
<evidence type="ECO:0000256" key="4">
    <source>
        <dbReference type="ARBA" id="ARBA00023027"/>
    </source>
</evidence>
<dbReference type="SUPFAM" id="SSF75615">
    <property type="entry name" value="Siroheme synthase middle domains-like"/>
    <property type="match status" value="1"/>
</dbReference>
<name>A0ABW3D574_9BACL</name>
<comment type="catalytic activity">
    <reaction evidence="6">
        <text>precorrin-2 + NAD(+) = sirohydrochlorin + NADH + 2 H(+)</text>
        <dbReference type="Rhea" id="RHEA:15613"/>
        <dbReference type="ChEBI" id="CHEBI:15378"/>
        <dbReference type="ChEBI" id="CHEBI:57540"/>
        <dbReference type="ChEBI" id="CHEBI:57945"/>
        <dbReference type="ChEBI" id="CHEBI:58351"/>
        <dbReference type="ChEBI" id="CHEBI:58827"/>
        <dbReference type="EC" id="1.3.1.76"/>
    </reaction>
</comment>
<comment type="pathway">
    <text evidence="1">Porphyrin-containing compound metabolism; siroheme biosynthesis; sirohydrochlorin from precorrin-2: step 1/1.</text>
</comment>